<evidence type="ECO:0000313" key="4">
    <source>
        <dbReference type="Proteomes" id="UP001595896"/>
    </source>
</evidence>
<proteinExistence type="inferred from homology"/>
<dbReference type="InterPro" id="IPR013783">
    <property type="entry name" value="Ig-like_fold"/>
</dbReference>
<dbReference type="NCBIfam" id="TIGR02104">
    <property type="entry name" value="pulA_typeI"/>
    <property type="match status" value="1"/>
</dbReference>
<dbReference type="Gene3D" id="2.60.40.10">
    <property type="entry name" value="Immunoglobulins"/>
    <property type="match status" value="1"/>
</dbReference>
<dbReference type="Proteomes" id="UP001595896">
    <property type="component" value="Unassembled WGS sequence"/>
</dbReference>
<reference evidence="4" key="1">
    <citation type="journal article" date="2019" name="Int. J. Syst. Evol. Microbiol.">
        <title>The Global Catalogue of Microorganisms (GCM) 10K type strain sequencing project: providing services to taxonomists for standard genome sequencing and annotation.</title>
        <authorList>
            <consortium name="The Broad Institute Genomics Platform"/>
            <consortium name="The Broad Institute Genome Sequencing Center for Infectious Disease"/>
            <person name="Wu L."/>
            <person name="Ma J."/>
        </authorList>
    </citation>
    <scope>NUCLEOTIDE SEQUENCE [LARGE SCALE GENOMIC DNA]</scope>
    <source>
        <strain evidence="4">JCM 12165</strain>
    </source>
</reference>
<dbReference type="InterPro" id="IPR014756">
    <property type="entry name" value="Ig_E-set"/>
</dbReference>
<sequence>MMKAWLDERHIVTIEADRFEDRAELMSESGLTYSLYYEKALDHETAVYRCTDLLPVERSMRLKLGAAEAPVYLRRIVRDPAFDAEFPGDLERLGAVLENGVTVFRMWSPCAEAVSVQIGESKKEMVINANGTWEAWADRDLSGTPYLYECFIHGEEVVAVDPYAKALTANGEEAVVYHPQSREDASGRPFIEHTQDSIIYELHIRDATIHPDSGVTWKGKYKGLTERGTVNSSGDSTGLSYIKELGVTHVQCLPFNDFARVDDNHPDDYYNWGYDPLFFQVPEGSYATDPQDPLCRVRELQEMIDAFHDEGLGVIADVVFNHVFIREESSFEKLVPGYYFRFHLDGSPSNGTGVGNDFASERHMARKFILDTIDYWLTHFRLDGFRFDLMGALDKLTIRLISARCQEESIPVVLLGEGWDLPTALASDQKTVNTQAGDVPEVRFFNDFFRDTVKGGLFDFNDFGFVNGKGRFIERMPQLVKGSADTMEWAEPHVSEVTQTVNYVECHDNHTLWDRLRRSNEAESEADRRAMHELASALVLISQGVPFLHAGQEFFRTKFGEGNSYISGDRINQLDWERRTEYDPHIDTVKELIAIRKKYGVFRLRSAESVRSRLHVLSTPAPVFGFLLLAAEGDIAFYVNPTKRRYELQLPASGIWRLLVSNKKVERVPLEGEFMHLEPYEFMLVKKSRQ</sequence>
<protein>
    <submittedName>
        <fullName evidence="3">Type I pullulanase</fullName>
        <ecNumber evidence="3">3.2.1.41</ecNumber>
    </submittedName>
</protein>
<evidence type="ECO:0000313" key="3">
    <source>
        <dbReference type="EMBL" id="MFC4737601.1"/>
    </source>
</evidence>
<dbReference type="SUPFAM" id="SSF51445">
    <property type="entry name" value="(Trans)glycosidases"/>
    <property type="match status" value="1"/>
</dbReference>
<feature type="domain" description="Glycosyl hydrolase family 13 catalytic" evidence="2">
    <location>
        <begin position="208"/>
        <end position="596"/>
    </location>
</feature>
<dbReference type="SUPFAM" id="SSF81296">
    <property type="entry name" value="E set domains"/>
    <property type="match status" value="1"/>
</dbReference>
<evidence type="ECO:0000256" key="1">
    <source>
        <dbReference type="ARBA" id="ARBA00008061"/>
    </source>
</evidence>
<gene>
    <name evidence="3" type="primary">pulA</name>
    <name evidence="3" type="ORF">ACFO4L_13440</name>
</gene>
<keyword evidence="3" id="KW-0378">Hydrolase</keyword>
<dbReference type="CDD" id="cd11341">
    <property type="entry name" value="AmyAc_Pullulanase_LD-like"/>
    <property type="match status" value="1"/>
</dbReference>
<evidence type="ECO:0000259" key="2">
    <source>
        <dbReference type="SMART" id="SM00642"/>
    </source>
</evidence>
<dbReference type="CDD" id="cd02860">
    <property type="entry name" value="E_set_Pullulanase"/>
    <property type="match status" value="1"/>
</dbReference>
<dbReference type="SMART" id="SM00642">
    <property type="entry name" value="Aamy"/>
    <property type="match status" value="1"/>
</dbReference>
<dbReference type="Gene3D" id="3.20.20.80">
    <property type="entry name" value="Glycosidases"/>
    <property type="match status" value="1"/>
</dbReference>
<dbReference type="Pfam" id="PF02922">
    <property type="entry name" value="CBM_48"/>
    <property type="match status" value="1"/>
</dbReference>
<dbReference type="InterPro" id="IPR006047">
    <property type="entry name" value="GH13_cat_dom"/>
</dbReference>
<organism evidence="3 4">
    <name type="scientific">Bacillus daqingensis</name>
    <dbReference type="NCBI Taxonomy" id="872396"/>
    <lineage>
        <taxon>Bacteria</taxon>
        <taxon>Bacillati</taxon>
        <taxon>Bacillota</taxon>
        <taxon>Bacilli</taxon>
        <taxon>Bacillales</taxon>
        <taxon>Bacillaceae</taxon>
        <taxon>Bacillus</taxon>
    </lineage>
</organism>
<accession>A0ABV9NXG6</accession>
<dbReference type="InterPro" id="IPR017853">
    <property type="entry name" value="GH"/>
</dbReference>
<keyword evidence="4" id="KW-1185">Reference proteome</keyword>
<dbReference type="EMBL" id="JBHSGK010000013">
    <property type="protein sequence ID" value="MFC4737601.1"/>
    <property type="molecule type" value="Genomic_DNA"/>
</dbReference>
<comment type="similarity">
    <text evidence="1">Belongs to the glycosyl hydrolase 13 family.</text>
</comment>
<dbReference type="RefSeq" id="WP_377910189.1">
    <property type="nucleotide sequence ID" value="NZ_JBHSGK010000013.1"/>
</dbReference>
<name>A0ABV9NXG6_9BACI</name>
<dbReference type="InterPro" id="IPR004193">
    <property type="entry name" value="Glyco_hydro_13_N"/>
</dbReference>
<dbReference type="PANTHER" id="PTHR43002">
    <property type="entry name" value="GLYCOGEN DEBRANCHING ENZYME"/>
    <property type="match status" value="1"/>
</dbReference>
<dbReference type="GO" id="GO:0051060">
    <property type="term" value="F:pullulanase activity"/>
    <property type="evidence" value="ECO:0007669"/>
    <property type="project" value="UniProtKB-EC"/>
</dbReference>
<comment type="caution">
    <text evidence="3">The sequence shown here is derived from an EMBL/GenBank/DDBJ whole genome shotgun (WGS) entry which is preliminary data.</text>
</comment>
<keyword evidence="3" id="KW-0326">Glycosidase</keyword>
<dbReference type="InterPro" id="IPR011840">
    <property type="entry name" value="PulA_typeI"/>
</dbReference>
<dbReference type="EC" id="3.2.1.41" evidence="3"/>